<feature type="compositionally biased region" description="Pro residues" evidence="4">
    <location>
        <begin position="85"/>
        <end position="95"/>
    </location>
</feature>
<dbReference type="InterPro" id="IPR033467">
    <property type="entry name" value="Tesmin/TSO1-like_CXC"/>
</dbReference>
<feature type="region of interest" description="Disordered" evidence="4">
    <location>
        <begin position="336"/>
        <end position="527"/>
    </location>
</feature>
<evidence type="ECO:0000313" key="6">
    <source>
        <dbReference type="EMBL" id="KAL3815733.1"/>
    </source>
</evidence>
<keyword evidence="3" id="KW-0539">Nucleus</keyword>
<dbReference type="GO" id="GO:0005634">
    <property type="term" value="C:nucleus"/>
    <property type="evidence" value="ECO:0007669"/>
    <property type="project" value="UniProtKB-SubCell"/>
</dbReference>
<dbReference type="EMBL" id="JALLPB020000185">
    <property type="protein sequence ID" value="KAL3815733.1"/>
    <property type="molecule type" value="Genomic_DNA"/>
</dbReference>
<dbReference type="PROSITE" id="PS51634">
    <property type="entry name" value="CRC"/>
    <property type="match status" value="1"/>
</dbReference>
<feature type="region of interest" description="Disordered" evidence="4">
    <location>
        <begin position="813"/>
        <end position="840"/>
    </location>
</feature>
<feature type="compositionally biased region" description="Gly residues" evidence="4">
    <location>
        <begin position="341"/>
        <end position="353"/>
    </location>
</feature>
<evidence type="ECO:0000256" key="4">
    <source>
        <dbReference type="SAM" id="MobiDB-lite"/>
    </source>
</evidence>
<evidence type="ECO:0000259" key="5">
    <source>
        <dbReference type="PROSITE" id="PS51634"/>
    </source>
</evidence>
<feature type="region of interest" description="Disordered" evidence="4">
    <location>
        <begin position="279"/>
        <end position="316"/>
    </location>
</feature>
<dbReference type="SMART" id="SM01114">
    <property type="entry name" value="CXC"/>
    <property type="match status" value="2"/>
</dbReference>
<feature type="region of interest" description="Disordered" evidence="4">
    <location>
        <begin position="182"/>
        <end position="241"/>
    </location>
</feature>
<feature type="compositionally biased region" description="Gly residues" evidence="4">
    <location>
        <begin position="418"/>
        <end position="436"/>
    </location>
</feature>
<gene>
    <name evidence="6" type="ORF">ACHAXA_004935</name>
</gene>
<comment type="caution">
    <text evidence="6">The sequence shown here is derived from an EMBL/GenBank/DDBJ whole genome shotgun (WGS) entry which is preliminary data.</text>
</comment>
<name>A0ABD3RS64_9STRA</name>
<feature type="compositionally biased region" description="Polar residues" evidence="4">
    <location>
        <begin position="36"/>
        <end position="52"/>
    </location>
</feature>
<feature type="compositionally biased region" description="Basic residues" evidence="4">
    <location>
        <begin position="225"/>
        <end position="235"/>
    </location>
</feature>
<feature type="compositionally biased region" description="Pro residues" evidence="4">
    <location>
        <begin position="378"/>
        <end position="401"/>
    </location>
</feature>
<dbReference type="InterPro" id="IPR028307">
    <property type="entry name" value="Lin-54_fam"/>
</dbReference>
<feature type="compositionally biased region" description="Pro residues" evidence="4">
    <location>
        <begin position="485"/>
        <end position="496"/>
    </location>
</feature>
<dbReference type="Pfam" id="PF03638">
    <property type="entry name" value="TCR"/>
    <property type="match status" value="2"/>
</dbReference>
<evidence type="ECO:0000256" key="1">
    <source>
        <dbReference type="ARBA" id="ARBA00004123"/>
    </source>
</evidence>
<reference evidence="6 7" key="1">
    <citation type="submission" date="2024-10" db="EMBL/GenBank/DDBJ databases">
        <title>Updated reference genomes for cyclostephanoid diatoms.</title>
        <authorList>
            <person name="Roberts W.R."/>
            <person name="Alverson A.J."/>
        </authorList>
    </citation>
    <scope>NUCLEOTIDE SEQUENCE [LARGE SCALE GENOMIC DNA]</scope>
    <source>
        <strain evidence="6 7">AJA228-03</strain>
    </source>
</reference>
<dbReference type="Proteomes" id="UP001530377">
    <property type="component" value="Unassembled WGS sequence"/>
</dbReference>
<comment type="subcellular location">
    <subcellularLocation>
        <location evidence="1">Nucleus</location>
    </subcellularLocation>
</comment>
<dbReference type="PANTHER" id="PTHR12446:SF34">
    <property type="entry name" value="PROTEIN LIN-54 HOMOLOG"/>
    <property type="match status" value="1"/>
</dbReference>
<feature type="region of interest" description="Disordered" evidence="4">
    <location>
        <begin position="749"/>
        <end position="789"/>
    </location>
</feature>
<evidence type="ECO:0000256" key="3">
    <source>
        <dbReference type="ARBA" id="ARBA00023242"/>
    </source>
</evidence>
<dbReference type="InterPro" id="IPR005172">
    <property type="entry name" value="CRC"/>
</dbReference>
<proteinExistence type="inferred from homology"/>
<feature type="region of interest" description="Disordered" evidence="4">
    <location>
        <begin position="1"/>
        <end position="100"/>
    </location>
</feature>
<feature type="compositionally biased region" description="Basic and acidic residues" evidence="4">
    <location>
        <begin position="287"/>
        <end position="310"/>
    </location>
</feature>
<sequence length="875" mass="94633">MASNGGSNGVGYHDGINEDQQEPRSSFLPPPPPPNMTTTSSYRHPSYSNTPHSGDDDGDGGGGDGGDDGHRTGPYHHPRVVGGPYHPPPPPPPPSRYLSENMDYHQNHLQYPHHRHQIYYSSQHHAPQPPQPLVGVGVGEYQQHGGGYNDYRHESYPPYRHPLGDDDNSFPTPPRAEYVHLHHHHRHHQNRDQYHHEPQQQHATPPPHHMSRQRIMTHPPPRYSSPHHHHHHHQYHPYEYHHSQYEPLRRRRYDHHHQDYHHPDSVAASAAAAAAPLFGGEEGEDDDLRRDGGGDDARRPSDIDTPDEHNHRIRHNRAVFDRRLGRMMMHGGEHEYADRNWGGGGGGIVGGVDPGDDGEYSTHRRHHHGDDGDGVPPHQSPPPPLFPSPPPTSPRPPPPPTTLLDDQSSVYRRPHAVEGGGGNGVHHSQHGGGVDGGYPASMGSGGGLHHPMGDDYHRTHGEHDVEVCMGNNIAGGGTTTTQPSPTDPTLPPPPPNVGRVGHHPWEEADGDGDGGAAGRTRIPPRVGYDASNRQQVAVPTVPPYDQDKQRHVPHVGGADRPIIATEANGITNRRVVPPPHPTASVMTRTTSTTATTSCTCQKSRCLKLYCQCFSSSVTCGPNCRCHDCSNTESNVEGRRRAIKAIVTRNPGAFRPKFVSDIDDPMLNNKYLKRRLGIFHGLPPRLTSGGIGMRGGIGTAGIGTGVAHKVGCKCRKSACLKKYCECFGASTWCCSNCRCVGCMNRAPGGAGGGSTRDHPAAGGAVNRRALPPWPPRVVAGSGSGGGTDQVVGRDIEEMGMGAHNLAYLRNAPPSSHANLPYAPPPSQTHRPAAGQSFEEDSPSGMAVNALLIAARAMTELGKEEEAEPDGAIVAGQ</sequence>
<accession>A0ABD3RS64</accession>
<dbReference type="AlphaFoldDB" id="A0ABD3RS64"/>
<comment type="similarity">
    <text evidence="2">Belongs to the lin-54 family.</text>
</comment>
<dbReference type="PANTHER" id="PTHR12446">
    <property type="entry name" value="TESMIN/TSO1-RELATED"/>
    <property type="match status" value="1"/>
</dbReference>
<protein>
    <recommendedName>
        <fullName evidence="5">CRC domain-containing protein</fullName>
    </recommendedName>
</protein>
<feature type="compositionally biased region" description="Basic and acidic residues" evidence="4">
    <location>
        <begin position="451"/>
        <end position="466"/>
    </location>
</feature>
<evidence type="ECO:0000313" key="7">
    <source>
        <dbReference type="Proteomes" id="UP001530377"/>
    </source>
</evidence>
<evidence type="ECO:0000256" key="2">
    <source>
        <dbReference type="ARBA" id="ARBA00007267"/>
    </source>
</evidence>
<keyword evidence="7" id="KW-1185">Reference proteome</keyword>
<feature type="compositionally biased region" description="Basic and acidic residues" evidence="4">
    <location>
        <begin position="190"/>
        <end position="199"/>
    </location>
</feature>
<feature type="domain" description="CRC" evidence="5">
    <location>
        <begin position="594"/>
        <end position="746"/>
    </location>
</feature>
<organism evidence="6 7">
    <name type="scientific">Cyclostephanos tholiformis</name>
    <dbReference type="NCBI Taxonomy" id="382380"/>
    <lineage>
        <taxon>Eukaryota</taxon>
        <taxon>Sar</taxon>
        <taxon>Stramenopiles</taxon>
        <taxon>Ochrophyta</taxon>
        <taxon>Bacillariophyta</taxon>
        <taxon>Coscinodiscophyceae</taxon>
        <taxon>Thalassiosirophycidae</taxon>
        <taxon>Stephanodiscales</taxon>
        <taxon>Stephanodiscaceae</taxon>
        <taxon>Cyclostephanos</taxon>
    </lineage>
</organism>